<feature type="region of interest" description="Disordered" evidence="3">
    <location>
        <begin position="157"/>
        <end position="177"/>
    </location>
</feature>
<dbReference type="GO" id="GO:0016832">
    <property type="term" value="F:aldehyde-lyase activity"/>
    <property type="evidence" value="ECO:0007669"/>
    <property type="project" value="TreeGrafter"/>
</dbReference>
<dbReference type="GO" id="GO:0046872">
    <property type="term" value="F:metal ion binding"/>
    <property type="evidence" value="ECO:0007669"/>
    <property type="project" value="UniProtKB-KW"/>
</dbReference>
<name>A0A286GWH0_9ACTN</name>
<sequence length="177" mass="18773">MTRADPREAVAVGCRILAAHGHADMVWGHLSVRDDAGRGLWLKRAGVGFDELVPDDVHLLSWDGELLEGDGPVHLEHHIHTEVMRARADVGAVVHSHPESAVTLAATGLPLQPLGHEGTFFTPPDVPRYTETGDLIRTGELGRSVAAALGERNALTWSTTASSSPRATSAGRSSAPC</sequence>
<dbReference type="PANTHER" id="PTHR22789">
    <property type="entry name" value="FUCULOSE PHOSPHATE ALDOLASE"/>
    <property type="match status" value="1"/>
</dbReference>
<feature type="domain" description="Class II aldolase/adducin N-terminal" evidence="4">
    <location>
        <begin position="8"/>
        <end position="165"/>
    </location>
</feature>
<evidence type="ECO:0000256" key="3">
    <source>
        <dbReference type="SAM" id="MobiDB-lite"/>
    </source>
</evidence>
<evidence type="ECO:0000256" key="1">
    <source>
        <dbReference type="ARBA" id="ARBA00022723"/>
    </source>
</evidence>
<proteinExistence type="predicted"/>
<reference evidence="6" key="1">
    <citation type="submission" date="2017-09" db="EMBL/GenBank/DDBJ databases">
        <authorList>
            <person name="Varghese N."/>
            <person name="Submissions S."/>
        </authorList>
    </citation>
    <scope>NUCLEOTIDE SEQUENCE [LARGE SCALE GENOMIC DNA]</scope>
    <source>
        <strain evidence="6">DSM 44270</strain>
    </source>
</reference>
<dbReference type="GO" id="GO:0019323">
    <property type="term" value="P:pentose catabolic process"/>
    <property type="evidence" value="ECO:0007669"/>
    <property type="project" value="TreeGrafter"/>
</dbReference>
<dbReference type="Pfam" id="PF00596">
    <property type="entry name" value="Aldolase_II"/>
    <property type="match status" value="1"/>
</dbReference>
<dbReference type="AlphaFoldDB" id="A0A286GWH0"/>
<keyword evidence="6" id="KW-1185">Reference proteome</keyword>
<dbReference type="EMBL" id="OCNK01000002">
    <property type="protein sequence ID" value="SOD99404.1"/>
    <property type="molecule type" value="Genomic_DNA"/>
</dbReference>
<dbReference type="SMART" id="SM01007">
    <property type="entry name" value="Aldolase_II"/>
    <property type="match status" value="1"/>
</dbReference>
<evidence type="ECO:0000313" key="5">
    <source>
        <dbReference type="EMBL" id="SOD99404.1"/>
    </source>
</evidence>
<evidence type="ECO:0000313" key="6">
    <source>
        <dbReference type="Proteomes" id="UP000219482"/>
    </source>
</evidence>
<dbReference type="RefSeq" id="WP_200814664.1">
    <property type="nucleotide sequence ID" value="NZ_OCNK01000002.1"/>
</dbReference>
<protein>
    <submittedName>
        <fullName evidence="5">Class II Aldolase and Adducin N-terminal domain-containing protein</fullName>
    </submittedName>
</protein>
<gene>
    <name evidence="5" type="ORF">SAMN06272739_2298</name>
</gene>
<organism evidence="5 6">
    <name type="scientific">Blastococcus haudaquaticus</name>
    <dbReference type="NCBI Taxonomy" id="1938745"/>
    <lineage>
        <taxon>Bacteria</taxon>
        <taxon>Bacillati</taxon>
        <taxon>Actinomycetota</taxon>
        <taxon>Actinomycetes</taxon>
        <taxon>Geodermatophilales</taxon>
        <taxon>Geodermatophilaceae</taxon>
        <taxon>Blastococcus</taxon>
    </lineage>
</organism>
<dbReference type="Gene3D" id="3.40.225.10">
    <property type="entry name" value="Class II aldolase/adducin N-terminal domain"/>
    <property type="match status" value="1"/>
</dbReference>
<dbReference type="GO" id="GO:0005829">
    <property type="term" value="C:cytosol"/>
    <property type="evidence" value="ECO:0007669"/>
    <property type="project" value="TreeGrafter"/>
</dbReference>
<keyword evidence="2" id="KW-0456">Lyase</keyword>
<keyword evidence="1" id="KW-0479">Metal-binding</keyword>
<dbReference type="Proteomes" id="UP000219482">
    <property type="component" value="Unassembled WGS sequence"/>
</dbReference>
<dbReference type="PANTHER" id="PTHR22789:SF0">
    <property type="entry name" value="3-OXO-TETRONATE 4-PHOSPHATE DECARBOXYLASE-RELATED"/>
    <property type="match status" value="1"/>
</dbReference>
<evidence type="ECO:0000259" key="4">
    <source>
        <dbReference type="SMART" id="SM01007"/>
    </source>
</evidence>
<evidence type="ECO:0000256" key="2">
    <source>
        <dbReference type="ARBA" id="ARBA00023239"/>
    </source>
</evidence>
<dbReference type="InterPro" id="IPR050197">
    <property type="entry name" value="Aldolase_class_II_sugar_metab"/>
</dbReference>
<accession>A0A286GWH0</accession>
<dbReference type="InterPro" id="IPR001303">
    <property type="entry name" value="Aldolase_II/adducin_N"/>
</dbReference>
<dbReference type="SUPFAM" id="SSF53639">
    <property type="entry name" value="AraD/HMP-PK domain-like"/>
    <property type="match status" value="1"/>
</dbReference>
<dbReference type="InterPro" id="IPR036409">
    <property type="entry name" value="Aldolase_II/adducin_N_sf"/>
</dbReference>